<protein>
    <recommendedName>
        <fullName evidence="3">Lipoprotein</fullName>
    </recommendedName>
</protein>
<gene>
    <name evidence="1" type="ORF">FA045_02960</name>
</gene>
<dbReference type="AlphaFoldDB" id="A0A4U1CBX6"/>
<dbReference type="EMBL" id="SWBO01000001">
    <property type="protein sequence ID" value="TKC03545.1"/>
    <property type="molecule type" value="Genomic_DNA"/>
</dbReference>
<dbReference type="Proteomes" id="UP000310477">
    <property type="component" value="Unassembled WGS sequence"/>
</dbReference>
<reference evidence="1 2" key="1">
    <citation type="submission" date="2019-04" db="EMBL/GenBank/DDBJ databases">
        <title>Pedobacter sp. AR-2-6 sp. nov., isolated from Arctic soil.</title>
        <authorList>
            <person name="Dahal R.H."/>
            <person name="Kim D.-U."/>
        </authorList>
    </citation>
    <scope>NUCLEOTIDE SEQUENCE [LARGE SCALE GENOMIC DNA]</scope>
    <source>
        <strain evidence="1 2">AR-2-6</strain>
    </source>
</reference>
<organism evidence="1 2">
    <name type="scientific">Pedobacter cryotolerans</name>
    <dbReference type="NCBI Taxonomy" id="2571270"/>
    <lineage>
        <taxon>Bacteria</taxon>
        <taxon>Pseudomonadati</taxon>
        <taxon>Bacteroidota</taxon>
        <taxon>Sphingobacteriia</taxon>
        <taxon>Sphingobacteriales</taxon>
        <taxon>Sphingobacteriaceae</taxon>
        <taxon>Pedobacter</taxon>
    </lineage>
</organism>
<keyword evidence="2" id="KW-1185">Reference proteome</keyword>
<evidence type="ECO:0000313" key="1">
    <source>
        <dbReference type="EMBL" id="TKC03545.1"/>
    </source>
</evidence>
<evidence type="ECO:0000313" key="2">
    <source>
        <dbReference type="Proteomes" id="UP000310477"/>
    </source>
</evidence>
<accession>A0A4U1CBX6</accession>
<evidence type="ECO:0008006" key="3">
    <source>
        <dbReference type="Google" id="ProtNLM"/>
    </source>
</evidence>
<comment type="caution">
    <text evidence="1">The sequence shown here is derived from an EMBL/GenBank/DDBJ whole genome shotgun (WGS) entry which is preliminary data.</text>
</comment>
<dbReference type="PROSITE" id="PS51257">
    <property type="entry name" value="PROKAR_LIPOPROTEIN"/>
    <property type="match status" value="1"/>
</dbReference>
<sequence length="271" mass="30840">MKLYTFLILIAYFSTILGCNQFKSDHPEAALSDEFATDLTAKSIIEYSNQIDQKQLKLNKKTSLVYMLGDLSFYVEKFTENGNTVLITENAYNGGASHTLKAYYFRNDSLVLEKVKNELSNNEGKIIKNSRTFLRSNTVFKTENRTASAEDAIEALPYVDVPLSVSSKNDKTYLETVKTLNEVLEGKDRFDMVFENITTYPDSRYIILRSKVQNSYTASILVQQKDELVDSLLNNPIDFKDVKLNLNWKVIDREAVYVPVANNTSAKGLNR</sequence>
<dbReference type="RefSeq" id="WP_136874272.1">
    <property type="nucleotide sequence ID" value="NZ_SWBO01000001.1"/>
</dbReference>
<dbReference type="OrthoDB" id="752131at2"/>
<proteinExistence type="predicted"/>
<name>A0A4U1CBX6_9SPHI</name>